<dbReference type="Gene3D" id="3.40.50.150">
    <property type="entry name" value="Vaccinia Virus protein VP39"/>
    <property type="match status" value="1"/>
</dbReference>
<comment type="caution">
    <text evidence="3">The sequence shown here is derived from an EMBL/GenBank/DDBJ whole genome shotgun (WGS) entry which is preliminary data.</text>
</comment>
<dbReference type="InterPro" id="IPR002052">
    <property type="entry name" value="DNA_methylase_N6_adenine_CS"/>
</dbReference>
<dbReference type="STRING" id="585531.HMPREF0063_11200"/>
<keyword evidence="4" id="KW-1185">Reference proteome</keyword>
<dbReference type="OrthoDB" id="9803017at2"/>
<evidence type="ECO:0000313" key="4">
    <source>
        <dbReference type="Proteomes" id="UP000003111"/>
    </source>
</evidence>
<dbReference type="PIRSF" id="PIRSF004553">
    <property type="entry name" value="CHP00095"/>
    <property type="match status" value="1"/>
</dbReference>
<protein>
    <submittedName>
        <fullName evidence="3">RNA methyltransferase, RsmD family</fullName>
        <ecNumber evidence="3">2.1.1.-</ecNumber>
    </submittedName>
</protein>
<keyword evidence="1 3" id="KW-0489">Methyltransferase</keyword>
<dbReference type="GO" id="GO:0003676">
    <property type="term" value="F:nucleic acid binding"/>
    <property type="evidence" value="ECO:0007669"/>
    <property type="project" value="InterPro"/>
</dbReference>
<name>E2SAZ1_9ACTN</name>
<dbReference type="PANTHER" id="PTHR43542:SF1">
    <property type="entry name" value="METHYLTRANSFERASE"/>
    <property type="match status" value="1"/>
</dbReference>
<dbReference type="GO" id="GO:0008168">
    <property type="term" value="F:methyltransferase activity"/>
    <property type="evidence" value="ECO:0007669"/>
    <property type="project" value="UniProtKB-KW"/>
</dbReference>
<dbReference type="Proteomes" id="UP000003111">
    <property type="component" value="Unassembled WGS sequence"/>
</dbReference>
<dbReference type="CDD" id="cd02440">
    <property type="entry name" value="AdoMet_MTases"/>
    <property type="match status" value="1"/>
</dbReference>
<evidence type="ECO:0000313" key="3">
    <source>
        <dbReference type="EMBL" id="EFQ83537.1"/>
    </source>
</evidence>
<dbReference type="PROSITE" id="PS00092">
    <property type="entry name" value="N6_MTASE"/>
    <property type="match status" value="1"/>
</dbReference>
<dbReference type="InterPro" id="IPR004398">
    <property type="entry name" value="RNA_MeTrfase_RsmD"/>
</dbReference>
<dbReference type="EMBL" id="ACLF03000004">
    <property type="protein sequence ID" value="EFQ83537.1"/>
    <property type="molecule type" value="Genomic_DNA"/>
</dbReference>
<dbReference type="EC" id="2.1.1.-" evidence="3"/>
<dbReference type="InterPro" id="IPR029063">
    <property type="entry name" value="SAM-dependent_MTases_sf"/>
</dbReference>
<evidence type="ECO:0000256" key="1">
    <source>
        <dbReference type="ARBA" id="ARBA00022603"/>
    </source>
</evidence>
<dbReference type="eggNOG" id="COG0742">
    <property type="taxonomic scope" value="Bacteria"/>
</dbReference>
<gene>
    <name evidence="3" type="ORF">HMPREF0063_11200</name>
</gene>
<reference evidence="3" key="1">
    <citation type="submission" date="2010-08" db="EMBL/GenBank/DDBJ databases">
        <authorList>
            <person name="Muzny D."/>
            <person name="Qin X."/>
            <person name="Buhay C."/>
            <person name="Dugan-Rocha S."/>
            <person name="Ding Y."/>
            <person name="Chen G."/>
            <person name="Hawes A."/>
            <person name="Holder M."/>
            <person name="Jhangiani S."/>
            <person name="Johnson A."/>
            <person name="Khan Z."/>
            <person name="Li Z."/>
            <person name="Liu W."/>
            <person name="Liu X."/>
            <person name="Perez L."/>
            <person name="Shen H."/>
            <person name="Wang Q."/>
            <person name="Watt J."/>
            <person name="Xi L."/>
            <person name="Xin Y."/>
            <person name="Zhou J."/>
            <person name="Deng J."/>
            <person name="Jiang H."/>
            <person name="Liu Y."/>
            <person name="Qu J."/>
            <person name="Song X.-Z."/>
            <person name="Zhang L."/>
            <person name="Villasana D."/>
            <person name="Johnson A."/>
            <person name="Liu J."/>
            <person name="Liyanage D."/>
            <person name="Lorensuhewa L."/>
            <person name="Robinson T."/>
            <person name="Song A."/>
            <person name="Song B.-B."/>
            <person name="Dinh H."/>
            <person name="Thornton R."/>
            <person name="Coyle M."/>
            <person name="Francisco L."/>
            <person name="Jackson L."/>
            <person name="Javaid M."/>
            <person name="Korchina V."/>
            <person name="Kovar C."/>
            <person name="Mata R."/>
            <person name="Mathew T."/>
            <person name="Ngo R."/>
            <person name="Nguyen L."/>
            <person name="Nguyen N."/>
            <person name="Okwuonu G."/>
            <person name="Ongeri F."/>
            <person name="Pham C."/>
            <person name="Simmons D."/>
            <person name="Wilczek-Boney K."/>
            <person name="Hale W."/>
            <person name="Jakkamsetti A."/>
            <person name="Pham P."/>
            <person name="Ruth R."/>
            <person name="San Lucas F."/>
            <person name="Warren J."/>
            <person name="Zhang J."/>
            <person name="Zhao Z."/>
            <person name="Zhou C."/>
            <person name="Zhu D."/>
            <person name="Lee S."/>
            <person name="Bess C."/>
            <person name="Blankenburg K."/>
            <person name="Forbes L."/>
            <person name="Fu Q."/>
            <person name="Gubbala S."/>
            <person name="Hirani K."/>
            <person name="Jayaseelan J.C."/>
            <person name="Lara F."/>
            <person name="Munidasa M."/>
            <person name="Palculict T."/>
            <person name="Patil S."/>
            <person name="Pu L.-L."/>
            <person name="Saada N."/>
            <person name="Tang L."/>
            <person name="Weissenberger G."/>
            <person name="Zhu Y."/>
            <person name="Hemphill L."/>
            <person name="Shang Y."/>
            <person name="Youmans B."/>
            <person name="Ayvaz T."/>
            <person name="Ross M."/>
            <person name="Santibanez J."/>
            <person name="Aqrawi P."/>
            <person name="Gross S."/>
            <person name="Joshi V."/>
            <person name="Fowler G."/>
            <person name="Nazareth L."/>
            <person name="Reid J."/>
            <person name="Worley K."/>
            <person name="Petrosino J."/>
            <person name="Highlander S."/>
            <person name="Gibbs R."/>
        </authorList>
    </citation>
    <scope>NUCLEOTIDE SEQUENCE [LARGE SCALE GENOMIC DNA]</scope>
    <source>
        <strain evidence="3">DSM 15272</strain>
    </source>
</reference>
<accession>E2SAZ1</accession>
<evidence type="ECO:0000256" key="2">
    <source>
        <dbReference type="ARBA" id="ARBA00022679"/>
    </source>
</evidence>
<dbReference type="HOGENOM" id="CLU_075826_1_1_11"/>
<dbReference type="NCBIfam" id="TIGR00095">
    <property type="entry name" value="16S rRNA (guanine(966)-N(2))-methyltransferase RsmD"/>
    <property type="match status" value="1"/>
</dbReference>
<proteinExistence type="predicted"/>
<dbReference type="SUPFAM" id="SSF53335">
    <property type="entry name" value="S-adenosyl-L-methionine-dependent methyltransferases"/>
    <property type="match status" value="1"/>
</dbReference>
<keyword evidence="2 3" id="KW-0808">Transferase</keyword>
<sequence>MTRIVAGRFKGRRLHTPAGDVTRPTSDRVRESLFASLVSEFGGLEGLRVLDLFAGSGAIGLEAVSRGATLVDLVEHDRRAVQVVRRNATDLGAGVARVHLSTAQRFLRTAPAEPYHLVVLDPPYGMATQDVTGLVEVLADPSWCVPDGLLVVERSTRDPFVWPASVTPLRDRAYGETTLWYGR</sequence>
<dbReference type="GO" id="GO:0031167">
    <property type="term" value="P:rRNA methylation"/>
    <property type="evidence" value="ECO:0007669"/>
    <property type="project" value="InterPro"/>
</dbReference>
<dbReference type="RefSeq" id="WP_007078221.1">
    <property type="nucleotide sequence ID" value="NZ_CM001024.1"/>
</dbReference>
<dbReference type="PANTHER" id="PTHR43542">
    <property type="entry name" value="METHYLTRANSFERASE"/>
    <property type="match status" value="1"/>
</dbReference>
<organism evidence="3 4">
    <name type="scientific">Aeromicrobium marinum DSM 15272</name>
    <dbReference type="NCBI Taxonomy" id="585531"/>
    <lineage>
        <taxon>Bacteria</taxon>
        <taxon>Bacillati</taxon>
        <taxon>Actinomycetota</taxon>
        <taxon>Actinomycetes</taxon>
        <taxon>Propionibacteriales</taxon>
        <taxon>Nocardioidaceae</taxon>
        <taxon>Aeromicrobium</taxon>
    </lineage>
</organism>
<dbReference type="AlphaFoldDB" id="E2SAZ1"/>
<dbReference type="Pfam" id="PF03602">
    <property type="entry name" value="Cons_hypoth95"/>
    <property type="match status" value="1"/>
</dbReference>